<sequence>MGSRGPFPNTTTFPGRLTQADAVTLFDYSLFYSLSTTNRMPTRQQISRPPEVLFSRSLRLLGQTRTRSYREYTHSSPSTQSPGWIVTARHSATRADLSCDLVSSALSGAAHMGSECTLHIGPRQRERNGKVSWPADGRPFVTLVFDHKTSVFPPLRRSESDEIAHAPAGEAQPEENGAVLTSRSPFGPLQINTAGILGATAAAKSTGIMLSSRTVFESSRPDGQTGNVAIAMLSFHQKHTPTPEVRAIFISSVAARAVWGLTLRVSPLRLGACPMPLGLP</sequence>
<protein>
    <submittedName>
        <fullName evidence="1">Uncharacterized protein</fullName>
    </submittedName>
</protein>
<reference evidence="1" key="1">
    <citation type="journal article" date="2021" name="Mol. Plant Microbe Interact.">
        <title>Complete Genome Sequence of the Plant-Pathogenic Fungus Colletotrichum lupini.</title>
        <authorList>
            <person name="Baroncelli R."/>
            <person name="Pensec F."/>
            <person name="Da Lio D."/>
            <person name="Boufleur T."/>
            <person name="Vicente I."/>
            <person name="Sarrocco S."/>
            <person name="Picot A."/>
            <person name="Baraldi E."/>
            <person name="Sukno S."/>
            <person name="Thon M."/>
            <person name="Le Floch G."/>
        </authorList>
    </citation>
    <scope>NUCLEOTIDE SEQUENCE</scope>
    <source>
        <strain evidence="1">IMI 504893</strain>
    </source>
</reference>
<dbReference type="EMBL" id="CP019476">
    <property type="protein sequence ID" value="UQC82233.1"/>
    <property type="molecule type" value="Genomic_DNA"/>
</dbReference>
<dbReference type="GeneID" id="73341723"/>
<gene>
    <name evidence="1" type="ORF">CLUP02_07720</name>
</gene>
<evidence type="ECO:0000313" key="1">
    <source>
        <dbReference type="EMBL" id="UQC82233.1"/>
    </source>
</evidence>
<organism evidence="1 2">
    <name type="scientific">Colletotrichum lupini</name>
    <dbReference type="NCBI Taxonomy" id="145971"/>
    <lineage>
        <taxon>Eukaryota</taxon>
        <taxon>Fungi</taxon>
        <taxon>Dikarya</taxon>
        <taxon>Ascomycota</taxon>
        <taxon>Pezizomycotina</taxon>
        <taxon>Sordariomycetes</taxon>
        <taxon>Hypocreomycetidae</taxon>
        <taxon>Glomerellales</taxon>
        <taxon>Glomerellaceae</taxon>
        <taxon>Colletotrichum</taxon>
        <taxon>Colletotrichum acutatum species complex</taxon>
    </lineage>
</organism>
<dbReference type="RefSeq" id="XP_049143856.1">
    <property type="nucleotide sequence ID" value="XM_049286713.1"/>
</dbReference>
<keyword evidence="2" id="KW-1185">Reference proteome</keyword>
<name>A0A9Q8SS52_9PEZI</name>
<dbReference type="KEGG" id="clup:CLUP02_07720"/>
<proteinExistence type="predicted"/>
<evidence type="ECO:0000313" key="2">
    <source>
        <dbReference type="Proteomes" id="UP000830671"/>
    </source>
</evidence>
<dbReference type="AlphaFoldDB" id="A0A9Q8SS52"/>
<accession>A0A9Q8SS52</accession>
<dbReference type="Proteomes" id="UP000830671">
    <property type="component" value="Chromosome 4"/>
</dbReference>